<keyword evidence="2" id="KW-0805">Transcription regulation</keyword>
<dbReference type="SMART" id="SM00354">
    <property type="entry name" value="HTH_LACI"/>
    <property type="match status" value="1"/>
</dbReference>
<evidence type="ECO:0000259" key="5">
    <source>
        <dbReference type="PROSITE" id="PS50932"/>
    </source>
</evidence>
<feature type="domain" description="HTH lacI-type" evidence="5">
    <location>
        <begin position="3"/>
        <end position="56"/>
    </location>
</feature>
<dbReference type="PANTHER" id="PTHR30146">
    <property type="entry name" value="LACI-RELATED TRANSCRIPTIONAL REPRESSOR"/>
    <property type="match status" value="1"/>
</dbReference>
<gene>
    <name evidence="6" type="ORF">GCM10009769_26980</name>
    <name evidence="7" type="ORF">JOE58_001766</name>
</gene>
<dbReference type="SUPFAM" id="SSF47413">
    <property type="entry name" value="lambda repressor-like DNA-binding domains"/>
    <property type="match status" value="1"/>
</dbReference>
<evidence type="ECO:0000313" key="7">
    <source>
        <dbReference type="EMBL" id="MBM7802515.1"/>
    </source>
</evidence>
<keyword evidence="1" id="KW-0678">Repressor</keyword>
<dbReference type="Proteomes" id="UP000746584">
    <property type="component" value="Unassembled WGS sequence"/>
</dbReference>
<dbReference type="InterPro" id="IPR000843">
    <property type="entry name" value="HTH_LacI"/>
</dbReference>
<dbReference type="EMBL" id="JAFBCG010000001">
    <property type="protein sequence ID" value="MBM7802515.1"/>
    <property type="molecule type" value="Genomic_DNA"/>
</dbReference>
<dbReference type="Proteomes" id="UP000648535">
    <property type="component" value="Unassembled WGS sequence"/>
</dbReference>
<dbReference type="GO" id="GO:0000976">
    <property type="term" value="F:transcription cis-regulatory region binding"/>
    <property type="evidence" value="ECO:0007669"/>
    <property type="project" value="TreeGrafter"/>
</dbReference>
<evidence type="ECO:0000313" key="9">
    <source>
        <dbReference type="Proteomes" id="UP000746584"/>
    </source>
</evidence>
<accession>A0A8H9GBM7</accession>
<keyword evidence="9" id="KW-1185">Reference proteome</keyword>
<reference evidence="6" key="1">
    <citation type="journal article" date="2014" name="Int. J. Syst. Evol. Microbiol.">
        <title>Complete genome sequence of Corynebacterium casei LMG S-19264T (=DSM 44701T), isolated from a smear-ripened cheese.</title>
        <authorList>
            <consortium name="US DOE Joint Genome Institute (JGI-PGF)"/>
            <person name="Walter F."/>
            <person name="Albersmeier A."/>
            <person name="Kalinowski J."/>
            <person name="Ruckert C."/>
        </authorList>
    </citation>
    <scope>NUCLEOTIDE SEQUENCE</scope>
    <source>
        <strain evidence="6">JCM 1480</strain>
    </source>
</reference>
<protein>
    <submittedName>
        <fullName evidence="6">LacI family transcriptional regulator</fullName>
    </submittedName>
</protein>
<reference evidence="6" key="2">
    <citation type="submission" date="2020-09" db="EMBL/GenBank/DDBJ databases">
        <authorList>
            <person name="Sun Q."/>
            <person name="Ohkuma M."/>
        </authorList>
    </citation>
    <scope>NUCLEOTIDE SEQUENCE</scope>
    <source>
        <strain evidence="6">JCM 1480</strain>
    </source>
</reference>
<dbReference type="EMBL" id="BMOI01000012">
    <property type="protein sequence ID" value="GGL07313.1"/>
    <property type="molecule type" value="Genomic_DNA"/>
</dbReference>
<name>A0A8H9GBM7_9MICO</name>
<dbReference type="GO" id="GO:0003700">
    <property type="term" value="F:DNA-binding transcription factor activity"/>
    <property type="evidence" value="ECO:0007669"/>
    <property type="project" value="TreeGrafter"/>
</dbReference>
<dbReference type="InterPro" id="IPR028082">
    <property type="entry name" value="Peripla_BP_I"/>
</dbReference>
<evidence type="ECO:0000256" key="3">
    <source>
        <dbReference type="ARBA" id="ARBA00023125"/>
    </source>
</evidence>
<evidence type="ECO:0000256" key="1">
    <source>
        <dbReference type="ARBA" id="ARBA00022491"/>
    </source>
</evidence>
<evidence type="ECO:0000313" key="8">
    <source>
        <dbReference type="Proteomes" id="UP000648535"/>
    </source>
</evidence>
<dbReference type="Gene3D" id="3.40.50.2300">
    <property type="match status" value="2"/>
</dbReference>
<dbReference type="PANTHER" id="PTHR30146:SF148">
    <property type="entry name" value="HTH-TYPE TRANSCRIPTIONAL REPRESSOR PURR-RELATED"/>
    <property type="match status" value="1"/>
</dbReference>
<organism evidence="6 8">
    <name type="scientific">Curtobacterium luteum</name>
    <dbReference type="NCBI Taxonomy" id="33881"/>
    <lineage>
        <taxon>Bacteria</taxon>
        <taxon>Bacillati</taxon>
        <taxon>Actinomycetota</taxon>
        <taxon>Actinomycetes</taxon>
        <taxon>Micrococcales</taxon>
        <taxon>Microbacteriaceae</taxon>
        <taxon>Curtobacterium</taxon>
    </lineage>
</organism>
<keyword evidence="3" id="KW-0238">DNA-binding</keyword>
<evidence type="ECO:0000256" key="4">
    <source>
        <dbReference type="ARBA" id="ARBA00023163"/>
    </source>
</evidence>
<dbReference type="SUPFAM" id="SSF53822">
    <property type="entry name" value="Periplasmic binding protein-like I"/>
    <property type="match status" value="1"/>
</dbReference>
<dbReference type="InterPro" id="IPR046335">
    <property type="entry name" value="LacI/GalR-like_sensor"/>
</dbReference>
<comment type="caution">
    <text evidence="6">The sequence shown here is derived from an EMBL/GenBank/DDBJ whole genome shotgun (WGS) entry which is preliminary data.</text>
</comment>
<dbReference type="Gene3D" id="1.10.260.40">
    <property type="entry name" value="lambda repressor-like DNA-binding domains"/>
    <property type="match status" value="1"/>
</dbReference>
<dbReference type="CDD" id="cd06267">
    <property type="entry name" value="PBP1_LacI_sugar_binding-like"/>
    <property type="match status" value="1"/>
</dbReference>
<dbReference type="PROSITE" id="PS50932">
    <property type="entry name" value="HTH_LACI_2"/>
    <property type="match status" value="1"/>
</dbReference>
<reference evidence="7 9" key="3">
    <citation type="submission" date="2021-01" db="EMBL/GenBank/DDBJ databases">
        <title>Sequencing the genomes of 1000 actinobacteria strains.</title>
        <authorList>
            <person name="Klenk H.-P."/>
        </authorList>
    </citation>
    <scope>NUCLEOTIDE SEQUENCE [LARGE SCALE GENOMIC DNA]</scope>
    <source>
        <strain evidence="7 9">DSM 20542</strain>
    </source>
</reference>
<dbReference type="RefSeq" id="WP_022902392.1">
    <property type="nucleotide sequence ID" value="NZ_BMOI01000012.1"/>
</dbReference>
<proteinExistence type="predicted"/>
<keyword evidence="4" id="KW-0804">Transcription</keyword>
<evidence type="ECO:0000256" key="2">
    <source>
        <dbReference type="ARBA" id="ARBA00023015"/>
    </source>
</evidence>
<sequence length="343" mass="35821">MTATYKDLQRETGLSLATISKFYNGGTVRAENARAIERAATALGFLPNAFARSLRSRRSGTIGVLLPALDNDFHLTVIAGVESALRPTGGSVIVSSSPDAGAGAVDLLRSRMVDGIIAVPSPHDVVPLARAAEHVPVVQIDWRADGLETDGVFLDNERAGALAAQHLVDHGHRRLGVVGGDPAVSTMRGRVQGFRAAAARAGVDPAPEAVLTGPLTVEHGQAAMQRLLVLPERPTAVFCANHELTIGAVIALNESGLTLGREMSVLGFDGRELAQVTVPKLTVIEQPTHELAVRAADRIRERLAERTAGATPPAPPVDVVVAPRLVAGGSVAHLGPSTTTPED</sequence>
<dbReference type="InterPro" id="IPR010982">
    <property type="entry name" value="Lambda_DNA-bd_dom_sf"/>
</dbReference>
<evidence type="ECO:0000313" key="6">
    <source>
        <dbReference type="EMBL" id="GGL07313.1"/>
    </source>
</evidence>
<dbReference type="Pfam" id="PF13377">
    <property type="entry name" value="Peripla_BP_3"/>
    <property type="match status" value="1"/>
</dbReference>
<dbReference type="AlphaFoldDB" id="A0A8H9GBM7"/>